<reference evidence="1 2" key="1">
    <citation type="journal article" date="2006" name="Nature">
        <title>Global trends of whole-genome duplications revealed by the ciliate Paramecium tetraurelia.</title>
        <authorList>
            <consortium name="Genoscope"/>
            <person name="Aury J.-M."/>
            <person name="Jaillon O."/>
            <person name="Duret L."/>
            <person name="Noel B."/>
            <person name="Jubin C."/>
            <person name="Porcel B.M."/>
            <person name="Segurens B."/>
            <person name="Daubin V."/>
            <person name="Anthouard V."/>
            <person name="Aiach N."/>
            <person name="Arnaiz O."/>
            <person name="Billaut A."/>
            <person name="Beisson J."/>
            <person name="Blanc I."/>
            <person name="Bouhouche K."/>
            <person name="Camara F."/>
            <person name="Duharcourt S."/>
            <person name="Guigo R."/>
            <person name="Gogendeau D."/>
            <person name="Katinka M."/>
            <person name="Keller A.-M."/>
            <person name="Kissmehl R."/>
            <person name="Klotz C."/>
            <person name="Koll F."/>
            <person name="Le Moue A."/>
            <person name="Lepere C."/>
            <person name="Malinsky S."/>
            <person name="Nowacki M."/>
            <person name="Nowak J.K."/>
            <person name="Plattner H."/>
            <person name="Poulain J."/>
            <person name="Ruiz F."/>
            <person name="Serrano V."/>
            <person name="Zagulski M."/>
            <person name="Dessen P."/>
            <person name="Betermier M."/>
            <person name="Weissenbach J."/>
            <person name="Scarpelli C."/>
            <person name="Schachter V."/>
            <person name="Sperling L."/>
            <person name="Meyer E."/>
            <person name="Cohen J."/>
            <person name="Wincker P."/>
        </authorList>
    </citation>
    <scope>NUCLEOTIDE SEQUENCE [LARGE SCALE GENOMIC DNA]</scope>
    <source>
        <strain evidence="1 2">Stock d4-2</strain>
    </source>
</reference>
<sequence>MPNEFILQQTSHPEKKFNSKTLIGNWYEERCEPKSKYSTFYKEQKFEKNQYNVSKLTQESFMKCSQNWVNFQKNQQNHFQTTNQQPKQQEFKNPRNQFRTSELKKFIIKKGVFEKNPQQMSDYRSKWTSAPHFFDRTYLGQQK</sequence>
<dbReference type="Proteomes" id="UP000000600">
    <property type="component" value="Unassembled WGS sequence"/>
</dbReference>
<dbReference type="AlphaFoldDB" id="A0CVF6"/>
<evidence type="ECO:0000313" key="2">
    <source>
        <dbReference type="Proteomes" id="UP000000600"/>
    </source>
</evidence>
<accession>A0CVF6</accession>
<dbReference type="GeneID" id="5027955"/>
<protein>
    <submittedName>
        <fullName evidence="1">Uncharacterized protein</fullName>
    </submittedName>
</protein>
<dbReference type="KEGG" id="ptm:GSPATT00010941001"/>
<dbReference type="RefSeq" id="XP_001442170.1">
    <property type="nucleotide sequence ID" value="XM_001442133.1"/>
</dbReference>
<organism evidence="1 2">
    <name type="scientific">Paramecium tetraurelia</name>
    <dbReference type="NCBI Taxonomy" id="5888"/>
    <lineage>
        <taxon>Eukaryota</taxon>
        <taxon>Sar</taxon>
        <taxon>Alveolata</taxon>
        <taxon>Ciliophora</taxon>
        <taxon>Intramacronucleata</taxon>
        <taxon>Oligohymenophorea</taxon>
        <taxon>Peniculida</taxon>
        <taxon>Parameciidae</taxon>
        <taxon>Paramecium</taxon>
    </lineage>
</organism>
<dbReference type="EMBL" id="CT868196">
    <property type="protein sequence ID" value="CAK74773.1"/>
    <property type="molecule type" value="Genomic_DNA"/>
</dbReference>
<gene>
    <name evidence="1" type="ORF">GSPATT00010941001</name>
</gene>
<dbReference type="HOGENOM" id="CLU_1848966_0_0_1"/>
<evidence type="ECO:0000313" key="1">
    <source>
        <dbReference type="EMBL" id="CAK74773.1"/>
    </source>
</evidence>
<dbReference type="InParanoid" id="A0CVF6"/>
<dbReference type="OMA" id="QEFKNPR"/>
<dbReference type="eggNOG" id="ENOG502SU3F">
    <property type="taxonomic scope" value="Eukaryota"/>
</dbReference>
<keyword evidence="2" id="KW-1185">Reference proteome</keyword>
<name>A0CVF6_PARTE</name>
<proteinExistence type="predicted"/>
<dbReference type="OrthoDB" id="284481at2759"/>